<keyword evidence="2" id="KW-1185">Reference proteome</keyword>
<accession>A0ACC1NZV8</accession>
<dbReference type="Proteomes" id="UP001143856">
    <property type="component" value="Unassembled WGS sequence"/>
</dbReference>
<evidence type="ECO:0000313" key="1">
    <source>
        <dbReference type="EMBL" id="KAJ2984437.1"/>
    </source>
</evidence>
<proteinExistence type="predicted"/>
<dbReference type="EMBL" id="JAPDGR010001295">
    <property type="protein sequence ID" value="KAJ2984437.1"/>
    <property type="molecule type" value="Genomic_DNA"/>
</dbReference>
<reference evidence="1" key="1">
    <citation type="submission" date="2022-10" db="EMBL/GenBank/DDBJ databases">
        <title>Genome Sequence of Xylaria curta.</title>
        <authorList>
            <person name="Buettner E."/>
        </authorList>
    </citation>
    <scope>NUCLEOTIDE SEQUENCE</scope>
    <source>
        <strain evidence="1">Babe10</strain>
    </source>
</reference>
<protein>
    <submittedName>
        <fullName evidence="1">Uncharacterized protein</fullName>
    </submittedName>
</protein>
<gene>
    <name evidence="1" type="ORF">NUW58_g6057</name>
</gene>
<evidence type="ECO:0000313" key="2">
    <source>
        <dbReference type="Proteomes" id="UP001143856"/>
    </source>
</evidence>
<organism evidence="1 2">
    <name type="scientific">Xylaria curta</name>
    <dbReference type="NCBI Taxonomy" id="42375"/>
    <lineage>
        <taxon>Eukaryota</taxon>
        <taxon>Fungi</taxon>
        <taxon>Dikarya</taxon>
        <taxon>Ascomycota</taxon>
        <taxon>Pezizomycotina</taxon>
        <taxon>Sordariomycetes</taxon>
        <taxon>Xylariomycetidae</taxon>
        <taxon>Xylariales</taxon>
        <taxon>Xylariaceae</taxon>
        <taxon>Xylaria</taxon>
    </lineage>
</organism>
<sequence length="491" mass="54721">MSKAVDVLILGDNEVSALHLSEMDAARRKRYGLPNWHDPRWKLLLYIYASLWMRRTWIVQEVALPRKVDVLIGPVLIDWRSLSIILFYVESLKVLGLNFASLGSWRAFLTLGVRRARTQEGELSTLSELLFEHRRGKAMDPRDRIFGLMGLSAEREEMPPADYAASVTSVFTNATIDMFRRSGNLDILGLVGSVRPDRPEDLPSWVPDYGSPQGPHPITKRGTPYTSESLQVSSKFAASGHGKLSFKIDGQALILPAMIIGEIHELAGCCLGQRDDDVDVQYGLSHVILAYAFHSIQDRIAAINTGLSWENLARRVMGRSPTYEATGESMQDALLMTYYEGQAEEITDEIRAIHALEEFAIMVWRILTLGRGCTWLPAAMPLITVFGFAMWISRPICTFLGYSPVSSLEKYADMAKDATDRRLFTTKDGLVGLAPPDSVPGDRLALLQGSRVPVVLHQDGDGYRLVGESYVHGAMYGEMMDAQKVAVIKIR</sequence>
<name>A0ACC1NZV8_9PEZI</name>
<comment type="caution">
    <text evidence="1">The sequence shown here is derived from an EMBL/GenBank/DDBJ whole genome shotgun (WGS) entry which is preliminary data.</text>
</comment>